<organism evidence="1 2">
    <name type="scientific">Cyclostephanos tholiformis</name>
    <dbReference type="NCBI Taxonomy" id="382380"/>
    <lineage>
        <taxon>Eukaryota</taxon>
        <taxon>Sar</taxon>
        <taxon>Stramenopiles</taxon>
        <taxon>Ochrophyta</taxon>
        <taxon>Bacillariophyta</taxon>
        <taxon>Coscinodiscophyceae</taxon>
        <taxon>Thalassiosirophycidae</taxon>
        <taxon>Stephanodiscales</taxon>
        <taxon>Stephanodiscaceae</taxon>
        <taxon>Cyclostephanos</taxon>
    </lineage>
</organism>
<comment type="caution">
    <text evidence="1">The sequence shown here is derived from an EMBL/GenBank/DDBJ whole genome shotgun (WGS) entry which is preliminary data.</text>
</comment>
<accession>A0ABD3RGS1</accession>
<gene>
    <name evidence="1" type="ORF">ACHAXA_008831</name>
</gene>
<evidence type="ECO:0000313" key="2">
    <source>
        <dbReference type="Proteomes" id="UP001530377"/>
    </source>
</evidence>
<keyword evidence="2" id="KW-1185">Reference proteome</keyword>
<dbReference type="Proteomes" id="UP001530377">
    <property type="component" value="Unassembled WGS sequence"/>
</dbReference>
<name>A0ABD3RGS1_9STRA</name>
<dbReference type="AlphaFoldDB" id="A0ABD3RGS1"/>
<dbReference type="EMBL" id="JALLPB020000299">
    <property type="protein sequence ID" value="KAL3810816.1"/>
    <property type="molecule type" value="Genomic_DNA"/>
</dbReference>
<reference evidence="1 2" key="1">
    <citation type="submission" date="2024-10" db="EMBL/GenBank/DDBJ databases">
        <title>Updated reference genomes for cyclostephanoid diatoms.</title>
        <authorList>
            <person name="Roberts W.R."/>
            <person name="Alverson A.J."/>
        </authorList>
    </citation>
    <scope>NUCLEOTIDE SEQUENCE [LARGE SCALE GENOMIC DNA]</scope>
    <source>
        <strain evidence="1 2">AJA228-03</strain>
    </source>
</reference>
<sequence length="119" mass="13963">MGTSLFSIDLQEAVTNIGVQHNIDNVKEQYLEKLNEDYFGYANQTIKTVLMHLRTKWCKVMKKERTDSTNAFYHTWVPSSMHVITFGHQWTKLKKKLGQQCHHLQQGQNTPLCWPDVQK</sequence>
<proteinExistence type="predicted"/>
<protein>
    <submittedName>
        <fullName evidence="1">Uncharacterized protein</fullName>
    </submittedName>
</protein>
<evidence type="ECO:0000313" key="1">
    <source>
        <dbReference type="EMBL" id="KAL3810816.1"/>
    </source>
</evidence>